<accession>A0AAN5CS02</accession>
<reference evidence="2" key="1">
    <citation type="submission" date="2022-10" db="EMBL/GenBank/DDBJ databases">
        <title>Genome assembly of Pristionchus species.</title>
        <authorList>
            <person name="Yoshida K."/>
            <person name="Sommer R.J."/>
        </authorList>
    </citation>
    <scope>NUCLEOTIDE SEQUENCE [LARGE SCALE GENOMIC DNA]</scope>
    <source>
        <strain evidence="2">RS5460</strain>
    </source>
</reference>
<evidence type="ECO:0008006" key="3">
    <source>
        <dbReference type="Google" id="ProtNLM"/>
    </source>
</evidence>
<dbReference type="EMBL" id="BTRK01000004">
    <property type="protein sequence ID" value="GMR49553.1"/>
    <property type="molecule type" value="Genomic_DNA"/>
</dbReference>
<dbReference type="Proteomes" id="UP001328107">
    <property type="component" value="Unassembled WGS sequence"/>
</dbReference>
<protein>
    <recommendedName>
        <fullName evidence="3">F-box domain-containing protein</fullName>
    </recommendedName>
</protein>
<sequence>SLHHSSFLSVYFMMRRVFHVCSRAFILSKCHSISFKFLNHIIFTPSQIILFLVIFSNAELPLQLKIDIRKGRQMDRDMESLSLIEKLPGDVAWKIIEYAPESVFNLRLTSRHLNAKVIEYANLRVTTQLVEELSIYKTRDVYKKEDLVAISMFTPLFLSNIFEVHLKLRLLGNCRGYKIERRCVKMSKHMNVYLLKITEPIDDEIIVNLRGCFGETIGKTTLLNCNDQNIFDTVTKLLKGKNFAKLDFTAVDLNTDSVDFIKRAIVDHQVDHFSLSVSTAPNPVKLLLDLSTLVRSLFIYQCEIERMPRSFITQCLLGLQAVDWAPTILEMFQYGKMDKLLIENRNYQGYLLRGPADVLREKLPQMGTEIWFAATCNYYESGLNYFQNGYCIQADSALVHGRFLRIKHTTRMDEASEF</sequence>
<organism evidence="1 2">
    <name type="scientific">Pristionchus mayeri</name>
    <dbReference type="NCBI Taxonomy" id="1317129"/>
    <lineage>
        <taxon>Eukaryota</taxon>
        <taxon>Metazoa</taxon>
        <taxon>Ecdysozoa</taxon>
        <taxon>Nematoda</taxon>
        <taxon>Chromadorea</taxon>
        <taxon>Rhabditida</taxon>
        <taxon>Rhabditina</taxon>
        <taxon>Diplogasteromorpha</taxon>
        <taxon>Diplogasteroidea</taxon>
        <taxon>Neodiplogasteridae</taxon>
        <taxon>Pristionchus</taxon>
    </lineage>
</organism>
<name>A0AAN5CS02_9BILA</name>
<gene>
    <name evidence="1" type="ORF">PMAYCL1PPCAC_19748</name>
</gene>
<evidence type="ECO:0000313" key="2">
    <source>
        <dbReference type="Proteomes" id="UP001328107"/>
    </source>
</evidence>
<dbReference type="AlphaFoldDB" id="A0AAN5CS02"/>
<proteinExistence type="predicted"/>
<keyword evidence="2" id="KW-1185">Reference proteome</keyword>
<evidence type="ECO:0000313" key="1">
    <source>
        <dbReference type="EMBL" id="GMR49553.1"/>
    </source>
</evidence>
<feature type="non-terminal residue" evidence="1">
    <location>
        <position position="1"/>
    </location>
</feature>
<comment type="caution">
    <text evidence="1">The sequence shown here is derived from an EMBL/GenBank/DDBJ whole genome shotgun (WGS) entry which is preliminary data.</text>
</comment>